<dbReference type="Proteomes" id="UP000184356">
    <property type="component" value="Unassembled WGS sequence"/>
</dbReference>
<dbReference type="OrthoDB" id="3766406at2759"/>
<keyword evidence="4" id="KW-1185">Reference proteome</keyword>
<sequence length="386" mass="43028">MGLINWIARQIHLFSRSPRTVPLYNLELLPLELLLLITNFLETADIICLSLCSRTLNHSTTSLCDFKPLRDKPLAVSVFTRLARDLPWMFCCHYCAKLHRITDVRHPACTESRVHKKCPDLGLRYRDPTAEHYLRFGVAALQNYYRGGRYGISAETLAYTEVVDYIKNPARTTLLSVEGRVCTPAGGACPTPSLVLQIQQWLLLHDVDIGSDWDAKVSYWVLMNQNICGSQTLGTSEIMDEIRHIIRQRGFCLDGPSTAAKCMQCSACGVEFETTLRDCGKDGKAVITTKWLDLGPGIDIKDPRWRKKASPMFHDPEYMHEFANVVASSGERRSHQGIGQDTTVSAAREQGSVAAAKAGEQGLEGTTRRDDSVDGDDAQRPQLAEG</sequence>
<accession>A0A1L9TFP3</accession>
<protein>
    <recommendedName>
        <fullName evidence="2">F-box domain-containing protein</fullName>
    </recommendedName>
</protein>
<feature type="domain" description="F-box" evidence="2">
    <location>
        <begin position="23"/>
        <end position="69"/>
    </location>
</feature>
<dbReference type="InterPro" id="IPR036047">
    <property type="entry name" value="F-box-like_dom_sf"/>
</dbReference>
<proteinExistence type="predicted"/>
<dbReference type="VEuPathDB" id="FungiDB:ASPSYDRAFT_133084"/>
<evidence type="ECO:0000313" key="4">
    <source>
        <dbReference type="Proteomes" id="UP000184356"/>
    </source>
</evidence>
<evidence type="ECO:0000313" key="3">
    <source>
        <dbReference type="EMBL" id="OJJ58113.1"/>
    </source>
</evidence>
<dbReference type="PROSITE" id="PS50181">
    <property type="entry name" value="FBOX"/>
    <property type="match status" value="1"/>
</dbReference>
<dbReference type="STRING" id="1036612.A0A1L9TFP3"/>
<dbReference type="SUPFAM" id="SSF81383">
    <property type="entry name" value="F-box domain"/>
    <property type="match status" value="1"/>
</dbReference>
<dbReference type="RefSeq" id="XP_040701919.1">
    <property type="nucleotide sequence ID" value="XM_040840627.1"/>
</dbReference>
<evidence type="ECO:0000256" key="1">
    <source>
        <dbReference type="SAM" id="MobiDB-lite"/>
    </source>
</evidence>
<organism evidence="3 4">
    <name type="scientific">Aspergillus sydowii CBS 593.65</name>
    <dbReference type="NCBI Taxonomy" id="1036612"/>
    <lineage>
        <taxon>Eukaryota</taxon>
        <taxon>Fungi</taxon>
        <taxon>Dikarya</taxon>
        <taxon>Ascomycota</taxon>
        <taxon>Pezizomycotina</taxon>
        <taxon>Eurotiomycetes</taxon>
        <taxon>Eurotiomycetidae</taxon>
        <taxon>Eurotiales</taxon>
        <taxon>Aspergillaceae</taxon>
        <taxon>Aspergillus</taxon>
        <taxon>Aspergillus subgen. Nidulantes</taxon>
    </lineage>
</organism>
<name>A0A1L9TFP3_9EURO</name>
<dbReference type="GeneID" id="63756700"/>
<dbReference type="EMBL" id="KV878587">
    <property type="protein sequence ID" value="OJJ58113.1"/>
    <property type="molecule type" value="Genomic_DNA"/>
</dbReference>
<evidence type="ECO:0000259" key="2">
    <source>
        <dbReference type="PROSITE" id="PS50181"/>
    </source>
</evidence>
<dbReference type="Pfam" id="PF00646">
    <property type="entry name" value="F-box"/>
    <property type="match status" value="1"/>
</dbReference>
<gene>
    <name evidence="3" type="ORF">ASPSYDRAFT_133084</name>
</gene>
<feature type="region of interest" description="Disordered" evidence="1">
    <location>
        <begin position="329"/>
        <end position="386"/>
    </location>
</feature>
<dbReference type="AlphaFoldDB" id="A0A1L9TFP3"/>
<dbReference type="InterPro" id="IPR001810">
    <property type="entry name" value="F-box_dom"/>
</dbReference>
<reference evidence="4" key="1">
    <citation type="journal article" date="2017" name="Genome Biol.">
        <title>Comparative genomics reveals high biological diversity and specific adaptations in the industrially and medically important fungal genus Aspergillus.</title>
        <authorList>
            <person name="de Vries R.P."/>
            <person name="Riley R."/>
            <person name="Wiebenga A."/>
            <person name="Aguilar-Osorio G."/>
            <person name="Amillis S."/>
            <person name="Uchima C.A."/>
            <person name="Anderluh G."/>
            <person name="Asadollahi M."/>
            <person name="Askin M."/>
            <person name="Barry K."/>
            <person name="Battaglia E."/>
            <person name="Bayram O."/>
            <person name="Benocci T."/>
            <person name="Braus-Stromeyer S.A."/>
            <person name="Caldana C."/>
            <person name="Canovas D."/>
            <person name="Cerqueira G.C."/>
            <person name="Chen F."/>
            <person name="Chen W."/>
            <person name="Choi C."/>
            <person name="Clum A."/>
            <person name="Dos Santos R.A."/>
            <person name="Damasio A.R."/>
            <person name="Diallinas G."/>
            <person name="Emri T."/>
            <person name="Fekete E."/>
            <person name="Flipphi M."/>
            <person name="Freyberg S."/>
            <person name="Gallo A."/>
            <person name="Gournas C."/>
            <person name="Habgood R."/>
            <person name="Hainaut M."/>
            <person name="Harispe M.L."/>
            <person name="Henrissat B."/>
            <person name="Hilden K.S."/>
            <person name="Hope R."/>
            <person name="Hossain A."/>
            <person name="Karabika E."/>
            <person name="Karaffa L."/>
            <person name="Karanyi Z."/>
            <person name="Krasevec N."/>
            <person name="Kuo A."/>
            <person name="Kusch H."/>
            <person name="LaButti K."/>
            <person name="Lagendijk E.L."/>
            <person name="Lapidus A."/>
            <person name="Levasseur A."/>
            <person name="Lindquist E."/>
            <person name="Lipzen A."/>
            <person name="Logrieco A.F."/>
            <person name="MacCabe A."/>
            <person name="Maekelae M.R."/>
            <person name="Malavazi I."/>
            <person name="Melin P."/>
            <person name="Meyer V."/>
            <person name="Mielnichuk N."/>
            <person name="Miskei M."/>
            <person name="Molnar A.P."/>
            <person name="Mule G."/>
            <person name="Ngan C.Y."/>
            <person name="Orejas M."/>
            <person name="Orosz E."/>
            <person name="Ouedraogo J.P."/>
            <person name="Overkamp K.M."/>
            <person name="Park H.-S."/>
            <person name="Perrone G."/>
            <person name="Piumi F."/>
            <person name="Punt P.J."/>
            <person name="Ram A.F."/>
            <person name="Ramon A."/>
            <person name="Rauscher S."/>
            <person name="Record E."/>
            <person name="Riano-Pachon D.M."/>
            <person name="Robert V."/>
            <person name="Roehrig J."/>
            <person name="Ruller R."/>
            <person name="Salamov A."/>
            <person name="Salih N.S."/>
            <person name="Samson R.A."/>
            <person name="Sandor E."/>
            <person name="Sanguinetti M."/>
            <person name="Schuetze T."/>
            <person name="Sepcic K."/>
            <person name="Shelest E."/>
            <person name="Sherlock G."/>
            <person name="Sophianopoulou V."/>
            <person name="Squina F.M."/>
            <person name="Sun H."/>
            <person name="Susca A."/>
            <person name="Todd R.B."/>
            <person name="Tsang A."/>
            <person name="Unkles S.E."/>
            <person name="van de Wiele N."/>
            <person name="van Rossen-Uffink D."/>
            <person name="Oliveira J.V."/>
            <person name="Vesth T.C."/>
            <person name="Visser J."/>
            <person name="Yu J.-H."/>
            <person name="Zhou M."/>
            <person name="Andersen M.R."/>
            <person name="Archer D.B."/>
            <person name="Baker S.E."/>
            <person name="Benoit I."/>
            <person name="Brakhage A.A."/>
            <person name="Braus G.H."/>
            <person name="Fischer R."/>
            <person name="Frisvad J.C."/>
            <person name="Goldman G.H."/>
            <person name="Houbraken J."/>
            <person name="Oakley B."/>
            <person name="Pocsi I."/>
            <person name="Scazzocchio C."/>
            <person name="Seiboth B."/>
            <person name="vanKuyk P.A."/>
            <person name="Wortman J."/>
            <person name="Dyer P.S."/>
            <person name="Grigoriev I.V."/>
        </authorList>
    </citation>
    <scope>NUCLEOTIDE SEQUENCE [LARGE SCALE GENOMIC DNA]</scope>
    <source>
        <strain evidence="4">CBS 593.65</strain>
    </source>
</reference>